<comment type="caution">
    <text evidence="1">The sequence shown here is derived from an EMBL/GenBank/DDBJ whole genome shotgun (WGS) entry which is preliminary data.</text>
</comment>
<proteinExistence type="predicted"/>
<protein>
    <submittedName>
        <fullName evidence="1">DUF6686 family protein</fullName>
    </submittedName>
</protein>
<organism evidence="1 2">
    <name type="scientific">Pseudotenacibaculum haliotis</name>
    <dbReference type="NCBI Taxonomy" id="1862138"/>
    <lineage>
        <taxon>Bacteria</taxon>
        <taxon>Pseudomonadati</taxon>
        <taxon>Bacteroidota</taxon>
        <taxon>Flavobacteriia</taxon>
        <taxon>Flavobacteriales</taxon>
        <taxon>Flavobacteriaceae</taxon>
        <taxon>Pseudotenacibaculum</taxon>
    </lineage>
</organism>
<dbReference type="InterPro" id="IPR046508">
    <property type="entry name" value="DUF6686"/>
</dbReference>
<dbReference type="RefSeq" id="WP_379667548.1">
    <property type="nucleotide sequence ID" value="NZ_JBHULH010000012.1"/>
</dbReference>
<reference evidence="2" key="1">
    <citation type="journal article" date="2019" name="Int. J. Syst. Evol. Microbiol.">
        <title>The Global Catalogue of Microorganisms (GCM) 10K type strain sequencing project: providing services to taxonomists for standard genome sequencing and annotation.</title>
        <authorList>
            <consortium name="The Broad Institute Genomics Platform"/>
            <consortium name="The Broad Institute Genome Sequencing Center for Infectious Disease"/>
            <person name="Wu L."/>
            <person name="Ma J."/>
        </authorList>
    </citation>
    <scope>NUCLEOTIDE SEQUENCE [LARGE SCALE GENOMIC DNA]</scope>
    <source>
        <strain evidence="2">KCTC 52127</strain>
    </source>
</reference>
<sequence>MCSKIKTIAKVKSGELSLCTNCNHYHLMFNNIFFEFSRKELKQFRDYVFNINLEYWESNYPCPVIKKNIPIPSLQKNLILIFNRKEIEELKKLLSFKSYHKFQEIELDDIDYTLILN</sequence>
<dbReference type="Proteomes" id="UP001597508">
    <property type="component" value="Unassembled WGS sequence"/>
</dbReference>
<evidence type="ECO:0000313" key="2">
    <source>
        <dbReference type="Proteomes" id="UP001597508"/>
    </source>
</evidence>
<keyword evidence="2" id="KW-1185">Reference proteome</keyword>
<evidence type="ECO:0000313" key="1">
    <source>
        <dbReference type="EMBL" id="MFD2568842.1"/>
    </source>
</evidence>
<accession>A0ABW5LVM4</accession>
<name>A0ABW5LVM4_9FLAO</name>
<dbReference type="Pfam" id="PF20391">
    <property type="entry name" value="DUF6686"/>
    <property type="match status" value="1"/>
</dbReference>
<dbReference type="EMBL" id="JBHULH010000012">
    <property type="protein sequence ID" value="MFD2568842.1"/>
    <property type="molecule type" value="Genomic_DNA"/>
</dbReference>
<gene>
    <name evidence="1" type="ORF">ACFSRZ_15815</name>
</gene>